<feature type="chain" id="PRO_5045179555" evidence="1">
    <location>
        <begin position="20"/>
        <end position="88"/>
    </location>
</feature>
<dbReference type="Gene3D" id="2.20.130.30">
    <property type="entry name" value="Protein of unknown function DUF2782"/>
    <property type="match status" value="1"/>
</dbReference>
<keyword evidence="3" id="KW-1185">Reference proteome</keyword>
<dbReference type="Pfam" id="PF11191">
    <property type="entry name" value="DUF2782"/>
    <property type="match status" value="1"/>
</dbReference>
<dbReference type="InterPro" id="IPR021357">
    <property type="entry name" value="DUF2782"/>
</dbReference>
<comment type="caution">
    <text evidence="2">The sequence shown here is derived from an EMBL/GenBank/DDBJ whole genome shotgun (WGS) entry which is preliminary data.</text>
</comment>
<sequence>MRTLLFAALLACSSVVAVADEAIDEPKIVISHSEDKTFYEYRVNGEVVEIKVVPKEGKPYYLVPLQGKGLVRRDESSLRIPKWVIFQW</sequence>
<evidence type="ECO:0000313" key="2">
    <source>
        <dbReference type="EMBL" id="MFB9885975.1"/>
    </source>
</evidence>
<evidence type="ECO:0000313" key="3">
    <source>
        <dbReference type="Proteomes" id="UP001589628"/>
    </source>
</evidence>
<proteinExistence type="predicted"/>
<feature type="signal peptide" evidence="1">
    <location>
        <begin position="1"/>
        <end position="19"/>
    </location>
</feature>
<dbReference type="Proteomes" id="UP001589628">
    <property type="component" value="Unassembled WGS sequence"/>
</dbReference>
<name>A0ABV5ZAW7_9GAMM</name>
<dbReference type="RefSeq" id="WP_027311486.1">
    <property type="nucleotide sequence ID" value="NZ_JAUESS010000007.1"/>
</dbReference>
<evidence type="ECO:0000256" key="1">
    <source>
        <dbReference type="SAM" id="SignalP"/>
    </source>
</evidence>
<reference evidence="2 3" key="1">
    <citation type="submission" date="2024-09" db="EMBL/GenBank/DDBJ databases">
        <authorList>
            <person name="Sun Q."/>
            <person name="Mori K."/>
        </authorList>
    </citation>
    <scope>NUCLEOTIDE SEQUENCE [LARGE SCALE GENOMIC DNA]</scope>
    <source>
        <strain evidence="2 3">ATCC 51285</strain>
    </source>
</reference>
<protein>
    <submittedName>
        <fullName evidence="2">DUF2782 domain-containing protein</fullName>
    </submittedName>
</protein>
<organism evidence="2 3">
    <name type="scientific">Balneatrix alpica</name>
    <dbReference type="NCBI Taxonomy" id="75684"/>
    <lineage>
        <taxon>Bacteria</taxon>
        <taxon>Pseudomonadati</taxon>
        <taxon>Pseudomonadota</taxon>
        <taxon>Gammaproteobacteria</taxon>
        <taxon>Oceanospirillales</taxon>
        <taxon>Balneatrichaceae</taxon>
        <taxon>Balneatrix</taxon>
    </lineage>
</organism>
<gene>
    <name evidence="2" type="ORF">ACFFLH_06110</name>
</gene>
<keyword evidence="1" id="KW-0732">Signal</keyword>
<dbReference type="EMBL" id="JBHLZN010000002">
    <property type="protein sequence ID" value="MFB9885975.1"/>
    <property type="molecule type" value="Genomic_DNA"/>
</dbReference>
<accession>A0ABV5ZAW7</accession>